<keyword evidence="4" id="KW-0804">Transcription</keyword>
<dbReference type="PROSITE" id="PS50931">
    <property type="entry name" value="HTH_LYSR"/>
    <property type="match status" value="1"/>
</dbReference>
<dbReference type="PANTHER" id="PTHR30126:SF88">
    <property type="entry name" value="TRANSCRIPTIONAL REGULATOR-RELATED"/>
    <property type="match status" value="1"/>
</dbReference>
<keyword evidence="3" id="KW-0238">DNA-binding</keyword>
<gene>
    <name evidence="6" type="ORF">GCM10011352_02870</name>
</gene>
<dbReference type="Gene3D" id="1.10.10.10">
    <property type="entry name" value="Winged helix-like DNA-binding domain superfamily/Winged helix DNA-binding domain"/>
    <property type="match status" value="1"/>
</dbReference>
<evidence type="ECO:0000259" key="5">
    <source>
        <dbReference type="PROSITE" id="PS50931"/>
    </source>
</evidence>
<dbReference type="Pfam" id="PF00126">
    <property type="entry name" value="HTH_1"/>
    <property type="match status" value="1"/>
</dbReference>
<organism evidence="6 7">
    <name type="scientific">Marinobacterium zhoushanense</name>
    <dbReference type="NCBI Taxonomy" id="1679163"/>
    <lineage>
        <taxon>Bacteria</taxon>
        <taxon>Pseudomonadati</taxon>
        <taxon>Pseudomonadota</taxon>
        <taxon>Gammaproteobacteria</taxon>
        <taxon>Oceanospirillales</taxon>
        <taxon>Oceanospirillaceae</taxon>
        <taxon>Marinobacterium</taxon>
    </lineage>
</organism>
<dbReference type="RefSeq" id="WP_188745322.1">
    <property type="nucleotide sequence ID" value="NZ_BMIJ01000001.1"/>
</dbReference>
<dbReference type="Gene3D" id="3.40.190.290">
    <property type="match status" value="1"/>
</dbReference>
<evidence type="ECO:0000313" key="6">
    <source>
        <dbReference type="EMBL" id="GGB80604.1"/>
    </source>
</evidence>
<dbReference type="EMBL" id="BMIJ01000001">
    <property type="protein sequence ID" value="GGB80604.1"/>
    <property type="molecule type" value="Genomic_DNA"/>
</dbReference>
<proteinExistence type="inferred from homology"/>
<evidence type="ECO:0000256" key="3">
    <source>
        <dbReference type="ARBA" id="ARBA00023125"/>
    </source>
</evidence>
<accession>A0ABQ1JWQ5</accession>
<dbReference type="InterPro" id="IPR005119">
    <property type="entry name" value="LysR_subst-bd"/>
</dbReference>
<keyword evidence="2" id="KW-0805">Transcription regulation</keyword>
<comment type="caution">
    <text evidence="6">The sequence shown here is derived from an EMBL/GenBank/DDBJ whole genome shotgun (WGS) entry which is preliminary data.</text>
</comment>
<keyword evidence="7" id="KW-1185">Reference proteome</keyword>
<dbReference type="SUPFAM" id="SSF46785">
    <property type="entry name" value="Winged helix' DNA-binding domain"/>
    <property type="match status" value="1"/>
</dbReference>
<dbReference type="PANTHER" id="PTHR30126">
    <property type="entry name" value="HTH-TYPE TRANSCRIPTIONAL REGULATOR"/>
    <property type="match status" value="1"/>
</dbReference>
<dbReference type="InterPro" id="IPR000847">
    <property type="entry name" value="LysR_HTH_N"/>
</dbReference>
<protein>
    <submittedName>
        <fullName evidence="6">Transcriptional regulator</fullName>
    </submittedName>
</protein>
<evidence type="ECO:0000256" key="1">
    <source>
        <dbReference type="ARBA" id="ARBA00009437"/>
    </source>
</evidence>
<evidence type="ECO:0000256" key="2">
    <source>
        <dbReference type="ARBA" id="ARBA00023015"/>
    </source>
</evidence>
<dbReference type="PRINTS" id="PR00039">
    <property type="entry name" value="HTHLYSR"/>
</dbReference>
<dbReference type="Proteomes" id="UP000629025">
    <property type="component" value="Unassembled WGS sequence"/>
</dbReference>
<evidence type="ECO:0000256" key="4">
    <source>
        <dbReference type="ARBA" id="ARBA00023163"/>
    </source>
</evidence>
<dbReference type="InterPro" id="IPR036388">
    <property type="entry name" value="WH-like_DNA-bd_sf"/>
</dbReference>
<dbReference type="InterPro" id="IPR036390">
    <property type="entry name" value="WH_DNA-bd_sf"/>
</dbReference>
<dbReference type="Pfam" id="PF03466">
    <property type="entry name" value="LysR_substrate"/>
    <property type="match status" value="1"/>
</dbReference>
<reference evidence="7" key="1">
    <citation type="journal article" date="2019" name="Int. J. Syst. Evol. Microbiol.">
        <title>The Global Catalogue of Microorganisms (GCM) 10K type strain sequencing project: providing services to taxonomists for standard genome sequencing and annotation.</title>
        <authorList>
            <consortium name="The Broad Institute Genomics Platform"/>
            <consortium name="The Broad Institute Genome Sequencing Center for Infectious Disease"/>
            <person name="Wu L."/>
            <person name="Ma J."/>
        </authorList>
    </citation>
    <scope>NUCLEOTIDE SEQUENCE [LARGE SCALE GENOMIC DNA]</scope>
    <source>
        <strain evidence="7">CGMCC 1.15341</strain>
    </source>
</reference>
<evidence type="ECO:0000313" key="7">
    <source>
        <dbReference type="Proteomes" id="UP000629025"/>
    </source>
</evidence>
<dbReference type="SUPFAM" id="SSF53850">
    <property type="entry name" value="Periplasmic binding protein-like II"/>
    <property type="match status" value="1"/>
</dbReference>
<name>A0ABQ1JWQ5_9GAMM</name>
<sequence>MQITLEQWQTLVAVVDQGGYARAAEALSKSQSAVSYAIQRLEERLGIAVFRIEGRKATLTEAGKALYLQAQSLLKSARLTEELAQHYSSGAEARIRLALDIIVPEMPILCALSRYAEAFPFVRIELLETVLSGTDEALIRGEAEIVISGRVPPGFSGDPLMRMRFIAVAHPDHPLHQFDRPLTHEDLRLHRQLVIRDSGSRKLDAGWLGADQRWTVSHISTSIDCACRGLGFAWYPELKIARELEQGLLKPLPLESGAERYVDLYLILRDAHLASPGIRQLAALIREQVGML</sequence>
<comment type="similarity">
    <text evidence="1">Belongs to the LysR transcriptional regulatory family.</text>
</comment>
<feature type="domain" description="HTH lysR-type" evidence="5">
    <location>
        <begin position="3"/>
        <end position="60"/>
    </location>
</feature>